<protein>
    <submittedName>
        <fullName evidence="2">Uncharacterized protein</fullName>
    </submittedName>
</protein>
<sequence length="316" mass="35230">MFKTERVPVTLFQSTDEGAPQLTASAGSLKTILKACLVTGYGDKQALGWESAYEDSTYIAFRSKHNKASKCWISIDNQYERAAVVTGYHEMSAKNTGENQFGEGLVQLLSNSSENAPWVLVGHERGFCLLVRSALYNPNRCSQMIYFGDFCSIAPDDTRNCILCKSGHELSVNKYIDSNHYGVGSDIMASSFSYSISKTKFAFAASSDKMNHNVYGAFASVAQAHRGAEYPDFVSQGFSAFEIFMLESRYGSNLYTYHLRGLLGGVMAIREKLEDLDDFQFFNNIDQSGDRFLKFNTNDNTVGKDCFLLNCTAWEI</sequence>
<evidence type="ECO:0000313" key="1">
    <source>
        <dbReference type="EMBL" id="OSI09268.1"/>
    </source>
</evidence>
<dbReference type="Proteomes" id="UP000193466">
    <property type="component" value="Unassembled WGS sequence"/>
</dbReference>
<name>A0AB38DMP1_9NEIS</name>
<evidence type="ECO:0000313" key="2">
    <source>
        <dbReference type="EMBL" id="SNU78700.1"/>
    </source>
</evidence>
<dbReference type="RefSeq" id="WP_085364214.1">
    <property type="nucleotide sequence ID" value="NZ_LT906434.1"/>
</dbReference>
<keyword evidence="3" id="KW-1185">Reference proteome</keyword>
<reference evidence="2 4" key="2">
    <citation type="submission" date="2017-06" db="EMBL/GenBank/DDBJ databases">
        <authorList>
            <consortium name="Pathogen Informatics"/>
        </authorList>
    </citation>
    <scope>NUCLEOTIDE SEQUENCE [LARGE SCALE GENOMIC DNA]</scope>
    <source>
        <strain evidence="2 4">NCTC12230</strain>
    </source>
</reference>
<evidence type="ECO:0000313" key="4">
    <source>
        <dbReference type="Proteomes" id="UP000215033"/>
    </source>
</evidence>
<reference evidence="1 3" key="1">
    <citation type="submission" date="2017-01" db="EMBL/GenBank/DDBJ databases">
        <authorList>
            <person name="Wolfgang W.J."/>
            <person name="Cole J."/>
            <person name="Wroblewski D."/>
            <person name="Mcginnis J."/>
            <person name="Musser K.A."/>
        </authorList>
    </citation>
    <scope>NUCLEOTIDE SEQUENCE [LARGE SCALE GENOMIC DNA]</scope>
    <source>
        <strain evidence="1 3">DSM 21643</strain>
    </source>
</reference>
<organism evidence="2 4">
    <name type="scientific">Neisseria zoodegmatis</name>
    <dbReference type="NCBI Taxonomy" id="326523"/>
    <lineage>
        <taxon>Bacteria</taxon>
        <taxon>Pseudomonadati</taxon>
        <taxon>Pseudomonadota</taxon>
        <taxon>Betaproteobacteria</taxon>
        <taxon>Neisseriales</taxon>
        <taxon>Neisseriaceae</taxon>
        <taxon>Neisseria</taxon>
    </lineage>
</organism>
<dbReference type="KEGG" id="nzo:SAMEA4504057_0176"/>
<dbReference type="AlphaFoldDB" id="A0AB38DMP1"/>
<proteinExistence type="predicted"/>
<evidence type="ECO:0000313" key="3">
    <source>
        <dbReference type="Proteomes" id="UP000193466"/>
    </source>
</evidence>
<dbReference type="EMBL" id="LT906434">
    <property type="protein sequence ID" value="SNU78700.1"/>
    <property type="molecule type" value="Genomic_DNA"/>
</dbReference>
<dbReference type="EMBL" id="MTBM01000015">
    <property type="protein sequence ID" value="OSI09268.1"/>
    <property type="molecule type" value="Genomic_DNA"/>
</dbReference>
<gene>
    <name evidence="1" type="ORF">BWD10_10065</name>
    <name evidence="2" type="ORF">SAMEA4504057_00176</name>
</gene>
<accession>A0AB38DMP1</accession>
<dbReference type="Proteomes" id="UP000215033">
    <property type="component" value="Chromosome 1"/>
</dbReference>